<proteinExistence type="predicted"/>
<dbReference type="EMBL" id="VSRR010107950">
    <property type="protein sequence ID" value="MPC96942.1"/>
    <property type="molecule type" value="Genomic_DNA"/>
</dbReference>
<keyword evidence="3" id="KW-1185">Reference proteome</keyword>
<accession>A0A5B7JL74</accession>
<evidence type="ECO:0000313" key="2">
    <source>
        <dbReference type="EMBL" id="MPC96942.1"/>
    </source>
</evidence>
<evidence type="ECO:0000256" key="1">
    <source>
        <dbReference type="SAM" id="MobiDB-lite"/>
    </source>
</evidence>
<evidence type="ECO:0000313" key="3">
    <source>
        <dbReference type="Proteomes" id="UP000324222"/>
    </source>
</evidence>
<dbReference type="AlphaFoldDB" id="A0A5B7JL74"/>
<feature type="region of interest" description="Disordered" evidence="1">
    <location>
        <begin position="1"/>
        <end position="30"/>
    </location>
</feature>
<comment type="caution">
    <text evidence="2">The sequence shown here is derived from an EMBL/GenBank/DDBJ whole genome shotgun (WGS) entry which is preliminary data.</text>
</comment>
<dbReference type="Proteomes" id="UP000324222">
    <property type="component" value="Unassembled WGS sequence"/>
</dbReference>
<gene>
    <name evidence="2" type="ORF">E2C01_092224</name>
</gene>
<name>A0A5B7JL74_PORTR</name>
<protein>
    <submittedName>
        <fullName evidence="2">Uncharacterized protein</fullName>
    </submittedName>
</protein>
<organism evidence="2 3">
    <name type="scientific">Portunus trituberculatus</name>
    <name type="common">Swimming crab</name>
    <name type="synonym">Neptunus trituberculatus</name>
    <dbReference type="NCBI Taxonomy" id="210409"/>
    <lineage>
        <taxon>Eukaryota</taxon>
        <taxon>Metazoa</taxon>
        <taxon>Ecdysozoa</taxon>
        <taxon>Arthropoda</taxon>
        <taxon>Crustacea</taxon>
        <taxon>Multicrustacea</taxon>
        <taxon>Malacostraca</taxon>
        <taxon>Eumalacostraca</taxon>
        <taxon>Eucarida</taxon>
        <taxon>Decapoda</taxon>
        <taxon>Pleocyemata</taxon>
        <taxon>Brachyura</taxon>
        <taxon>Eubrachyura</taxon>
        <taxon>Portunoidea</taxon>
        <taxon>Portunidae</taxon>
        <taxon>Portuninae</taxon>
        <taxon>Portunus</taxon>
    </lineage>
</organism>
<sequence length="93" mass="10195">MFALSRRGAGRGRSHGTTKLRLENTSGRRAIHGPVRQCSTEIVPTAGALPGRLFRGTIALSAVQTENVHCDLDLTSNTKEEIQDIHFTIQRIV</sequence>
<reference evidence="2 3" key="1">
    <citation type="submission" date="2019-05" db="EMBL/GenBank/DDBJ databases">
        <title>Another draft genome of Portunus trituberculatus and its Hox gene families provides insights of decapod evolution.</title>
        <authorList>
            <person name="Jeong J.-H."/>
            <person name="Song I."/>
            <person name="Kim S."/>
            <person name="Choi T."/>
            <person name="Kim D."/>
            <person name="Ryu S."/>
            <person name="Kim W."/>
        </authorList>
    </citation>
    <scope>NUCLEOTIDE SEQUENCE [LARGE SCALE GENOMIC DNA]</scope>
    <source>
        <tissue evidence="2">Muscle</tissue>
    </source>
</reference>
<feature type="compositionally biased region" description="Basic residues" evidence="1">
    <location>
        <begin position="8"/>
        <end position="18"/>
    </location>
</feature>